<keyword evidence="2" id="KW-0472">Membrane</keyword>
<feature type="transmembrane region" description="Helical" evidence="2">
    <location>
        <begin position="133"/>
        <end position="152"/>
    </location>
</feature>
<feature type="compositionally biased region" description="Polar residues" evidence="1">
    <location>
        <begin position="381"/>
        <end position="391"/>
    </location>
</feature>
<dbReference type="EMBL" id="MN739344">
    <property type="protein sequence ID" value="QHS99430.1"/>
    <property type="molecule type" value="Genomic_DNA"/>
</dbReference>
<keyword evidence="2" id="KW-1133">Transmembrane helix</keyword>
<evidence type="ECO:0000256" key="1">
    <source>
        <dbReference type="SAM" id="MobiDB-lite"/>
    </source>
</evidence>
<accession>A0A6C0C4V0</accession>
<feature type="transmembrane region" description="Helical" evidence="2">
    <location>
        <begin position="164"/>
        <end position="186"/>
    </location>
</feature>
<sequence length="458" mass="52009">MASLIYTMGRAALASDIVSGVGKKISNITKPGGEDKINKIPLKDKINKISDKIKNIKDSDKYNDFSNNSSKETIKDLNIGSQNIIKNFGPGTYKYLIYFIFFLNISCIFLFAFNKTIFYKENNKEINIRLNTTIFYIYTFILFLIIFQIYLLNDNYDNILKNITNYQIFFEIFNIISLIGLSYYIYYQIGLINSDCSEPNRKVCVANTVNGNPNEINDCVNGPFKCANASISNYRFNDCSSYNNINKLPDVDGIDPICRNKIFENFYLKLPPERENCSDIQDSENFCRDSNYPVFVPDRMCVGEECTTYDCCQAEPDPNTGLPIDSYRANIFALFTEFDQQDREDIEDLQEKYANLTPGGSIPGPPGPEGPAGPPGIPGSDNRNNTASLNQQPFQCSDGTPCARGKCDDDGRCVENFALISLEEKINLQNKYKDLNNNSYKARNLMNNLEQYLLNTFK</sequence>
<dbReference type="AlphaFoldDB" id="A0A6C0C4V0"/>
<reference evidence="3" key="1">
    <citation type="journal article" date="2020" name="Nature">
        <title>Giant virus diversity and host interactions through global metagenomics.</title>
        <authorList>
            <person name="Schulz F."/>
            <person name="Roux S."/>
            <person name="Paez-Espino D."/>
            <person name="Jungbluth S."/>
            <person name="Walsh D.A."/>
            <person name="Denef V.J."/>
            <person name="McMahon K.D."/>
            <person name="Konstantinidis K.T."/>
            <person name="Eloe-Fadrosh E.A."/>
            <person name="Kyrpides N.C."/>
            <person name="Woyke T."/>
        </authorList>
    </citation>
    <scope>NUCLEOTIDE SEQUENCE</scope>
    <source>
        <strain evidence="3">GVMAG-M-3300020187-37</strain>
    </source>
</reference>
<evidence type="ECO:0000313" key="3">
    <source>
        <dbReference type="EMBL" id="QHS99430.1"/>
    </source>
</evidence>
<protein>
    <submittedName>
        <fullName evidence="3">Uncharacterized protein</fullName>
    </submittedName>
</protein>
<evidence type="ECO:0000256" key="2">
    <source>
        <dbReference type="SAM" id="Phobius"/>
    </source>
</evidence>
<name>A0A6C0C4V0_9ZZZZ</name>
<feature type="compositionally biased region" description="Pro residues" evidence="1">
    <location>
        <begin position="363"/>
        <end position="377"/>
    </location>
</feature>
<feature type="transmembrane region" description="Helical" evidence="2">
    <location>
        <begin position="95"/>
        <end position="113"/>
    </location>
</feature>
<feature type="region of interest" description="Disordered" evidence="1">
    <location>
        <begin position="354"/>
        <end position="391"/>
    </location>
</feature>
<keyword evidence="2" id="KW-0812">Transmembrane</keyword>
<proteinExistence type="predicted"/>
<organism evidence="3">
    <name type="scientific">viral metagenome</name>
    <dbReference type="NCBI Taxonomy" id="1070528"/>
    <lineage>
        <taxon>unclassified sequences</taxon>
        <taxon>metagenomes</taxon>
        <taxon>organismal metagenomes</taxon>
    </lineage>
</organism>